<dbReference type="PATRIC" id="fig|1122241.3.peg.1598"/>
<feature type="domain" description="Transposase InsH N-terminal" evidence="1">
    <location>
        <begin position="18"/>
        <end position="104"/>
    </location>
</feature>
<dbReference type="Proteomes" id="UP000075670">
    <property type="component" value="Unassembled WGS sequence"/>
</dbReference>
<dbReference type="RefSeq" id="WP_161484980.1">
    <property type="nucleotide sequence ID" value="NZ_LTBC01000004.1"/>
</dbReference>
<protein>
    <recommendedName>
        <fullName evidence="1">Transposase InsH N-terminal domain-containing protein</fullName>
    </recommendedName>
</protein>
<dbReference type="OrthoDB" id="1719094at2"/>
<evidence type="ECO:0000313" key="3">
    <source>
        <dbReference type="Proteomes" id="UP000075670"/>
    </source>
</evidence>
<reference evidence="2 3" key="1">
    <citation type="submission" date="2016-02" db="EMBL/GenBank/DDBJ databases">
        <title>Genome sequence of Moorella mulderi DSM 14980.</title>
        <authorList>
            <person name="Poehlein A."/>
            <person name="Daniel R."/>
        </authorList>
    </citation>
    <scope>NUCLEOTIDE SEQUENCE [LARGE SCALE GENOMIC DNA]</scope>
    <source>
        <strain evidence="2 3">DSM 14980</strain>
    </source>
</reference>
<comment type="caution">
    <text evidence="2">The sequence shown here is derived from an EMBL/GenBank/DDBJ whole genome shotgun (WGS) entry which is preliminary data.</text>
</comment>
<gene>
    <name evidence="2" type="ORF">MOMUL_15190</name>
</gene>
<dbReference type="AlphaFoldDB" id="A0A151AY20"/>
<accession>A0A151AY20</accession>
<sequence length="134" mass="15256">MLGSKENLRRQIAIQVIDIESLIPDDYYLRRIDAAVDFSLIRARVAHLYSHTGRPSIDPEMAFRLITLSYLLGISENRLFTKLPLHAGYLWFCGLDFNSPLPDEPPWSRPESSGVNTVYSLRSCAKLCSNVLAW</sequence>
<evidence type="ECO:0000259" key="1">
    <source>
        <dbReference type="Pfam" id="PF05598"/>
    </source>
</evidence>
<proteinExistence type="predicted"/>
<dbReference type="Pfam" id="PF05598">
    <property type="entry name" value="DUF772"/>
    <property type="match status" value="1"/>
</dbReference>
<dbReference type="EMBL" id="LTBC01000004">
    <property type="protein sequence ID" value="KYH32297.1"/>
    <property type="molecule type" value="Genomic_DNA"/>
</dbReference>
<name>A0A151AY20_9FIRM</name>
<keyword evidence="3" id="KW-1185">Reference proteome</keyword>
<organism evidence="2 3">
    <name type="scientific">Moorella mulderi DSM 14980</name>
    <dbReference type="NCBI Taxonomy" id="1122241"/>
    <lineage>
        <taxon>Bacteria</taxon>
        <taxon>Bacillati</taxon>
        <taxon>Bacillota</taxon>
        <taxon>Clostridia</taxon>
        <taxon>Neomoorellales</taxon>
        <taxon>Neomoorellaceae</taxon>
        <taxon>Neomoorella</taxon>
    </lineage>
</organism>
<dbReference type="InterPro" id="IPR008490">
    <property type="entry name" value="Transposase_InsH_N"/>
</dbReference>
<evidence type="ECO:0000313" key="2">
    <source>
        <dbReference type="EMBL" id="KYH32297.1"/>
    </source>
</evidence>